<proteinExistence type="predicted"/>
<evidence type="ECO:0000313" key="2">
    <source>
        <dbReference type="Proteomes" id="UP000419144"/>
    </source>
</evidence>
<comment type="caution">
    <text evidence="1">The sequence shown here is derived from an EMBL/GenBank/DDBJ whole genome shotgun (WGS) entry which is preliminary data.</text>
</comment>
<dbReference type="Proteomes" id="UP000419144">
    <property type="component" value="Unassembled WGS sequence"/>
</dbReference>
<protein>
    <submittedName>
        <fullName evidence="1">Uncharacterized protein</fullName>
    </submittedName>
</protein>
<gene>
    <name evidence="1" type="ORF">LtaPh_3504521</name>
</gene>
<name>A0A640KTT5_LEITA</name>
<reference evidence="1" key="1">
    <citation type="submission" date="2019-11" db="EMBL/GenBank/DDBJ databases">
        <title>Leishmania tarentolae CDS.</title>
        <authorList>
            <person name="Goto Y."/>
            <person name="Yamagishi J."/>
        </authorList>
    </citation>
    <scope>NUCLEOTIDE SEQUENCE [LARGE SCALE GENOMIC DNA]</scope>
    <source>
        <strain evidence="1">Parrot Tar II</strain>
    </source>
</reference>
<keyword evidence="2" id="KW-1185">Reference proteome</keyword>
<dbReference type="EMBL" id="BLBS01000055">
    <property type="protein sequence ID" value="GET92545.1"/>
    <property type="molecule type" value="Genomic_DNA"/>
</dbReference>
<dbReference type="AlphaFoldDB" id="A0A640KTT5"/>
<sequence length="360" mass="40691">MFSAWRRGWGERGAQAPVKLHSNLTYLLLETPHKFVLELPVAMVFCRKALAVMPAWTHTVVLLKVAFEAVQYLLQATLLRLQSVFRHHRHVLRAQRHPLNTLNPIRAAARHRRRRRTAHDCAALTASSAGYARRRSRGACNTVFGTCGTQASALRPGPTSCRDSCRRCTHSVCNNALGHIPTACDGRFWCCSMRSRRRLHSQHLHLSSAVEFIDGAQRGLLVRVDFCLPGCISHRSLPLVDALFHVFLELLALLARHARNESGEFGIPRIFGELQRSRLAAELRQQLGSQKIWGWCACAISLLHALSLLLLKRVNAVDRRLWIHPKVIAHCMCLGETHIIDHLRHDLRERIRDHCGGGHS</sequence>
<dbReference type="VEuPathDB" id="TriTrypDB:LtaPh_3504521"/>
<evidence type="ECO:0000313" key="1">
    <source>
        <dbReference type="EMBL" id="GET92545.1"/>
    </source>
</evidence>
<organism evidence="1 2">
    <name type="scientific">Leishmania tarentolae</name>
    <name type="common">Sauroleishmania tarentolae</name>
    <dbReference type="NCBI Taxonomy" id="5689"/>
    <lineage>
        <taxon>Eukaryota</taxon>
        <taxon>Discoba</taxon>
        <taxon>Euglenozoa</taxon>
        <taxon>Kinetoplastea</taxon>
        <taxon>Metakinetoplastina</taxon>
        <taxon>Trypanosomatida</taxon>
        <taxon>Trypanosomatidae</taxon>
        <taxon>Leishmaniinae</taxon>
        <taxon>Leishmania</taxon>
        <taxon>lizard Leishmania</taxon>
    </lineage>
</organism>
<accession>A0A640KTT5</accession>